<feature type="domain" description="RRM" evidence="8">
    <location>
        <begin position="186"/>
        <end position="264"/>
    </location>
</feature>
<evidence type="ECO:0000256" key="1">
    <source>
        <dbReference type="ARBA" id="ARBA00004123"/>
    </source>
</evidence>
<gene>
    <name evidence="9" type="ORF">BATDEDRAFT_87866</name>
</gene>
<keyword evidence="5" id="KW-0539">Nucleus</keyword>
<dbReference type="GO" id="GO:0006376">
    <property type="term" value="P:mRNA splice site recognition"/>
    <property type="evidence" value="ECO:0000318"/>
    <property type="project" value="GO_Central"/>
</dbReference>
<dbReference type="EMBL" id="GL882882">
    <property type="protein sequence ID" value="EGF81243.1"/>
    <property type="molecule type" value="Genomic_DNA"/>
</dbReference>
<dbReference type="Gene3D" id="3.30.70.330">
    <property type="match status" value="3"/>
</dbReference>
<organism evidence="9 10">
    <name type="scientific">Batrachochytrium dendrobatidis (strain JAM81 / FGSC 10211)</name>
    <name type="common">Frog chytrid fungus</name>
    <dbReference type="NCBI Taxonomy" id="684364"/>
    <lineage>
        <taxon>Eukaryota</taxon>
        <taxon>Fungi</taxon>
        <taxon>Fungi incertae sedis</taxon>
        <taxon>Chytridiomycota</taxon>
        <taxon>Chytridiomycota incertae sedis</taxon>
        <taxon>Chytridiomycetes</taxon>
        <taxon>Rhizophydiales</taxon>
        <taxon>Rhizophydiales incertae sedis</taxon>
        <taxon>Batrachochytrium</taxon>
    </lineage>
</organism>
<dbReference type="FunFam" id="3.30.70.330:FF:000382">
    <property type="entry name" value="G-patch domain-containing protein"/>
    <property type="match status" value="1"/>
</dbReference>
<dbReference type="OMA" id="VHTHKGY"/>
<comment type="subcellular location">
    <subcellularLocation>
        <location evidence="1">Nucleus</location>
    </subcellularLocation>
</comment>
<protein>
    <recommendedName>
        <fullName evidence="8">RRM domain-containing protein</fullName>
    </recommendedName>
</protein>
<dbReference type="InterPro" id="IPR051974">
    <property type="entry name" value="PUF60_regulator"/>
</dbReference>
<dbReference type="InterPro" id="IPR035979">
    <property type="entry name" value="RBD_domain_sf"/>
</dbReference>
<dbReference type="InterPro" id="IPR000504">
    <property type="entry name" value="RRM_dom"/>
</dbReference>
<feature type="domain" description="RRM" evidence="8">
    <location>
        <begin position="281"/>
        <end position="373"/>
    </location>
</feature>
<feature type="compositionally biased region" description="Basic and acidic residues" evidence="7">
    <location>
        <begin position="90"/>
        <end position="99"/>
    </location>
</feature>
<dbReference type="InParanoid" id="F4NZT5"/>
<keyword evidence="10" id="KW-1185">Reference proteome</keyword>
<evidence type="ECO:0000313" key="9">
    <source>
        <dbReference type="EMBL" id="EGF81243.1"/>
    </source>
</evidence>
<dbReference type="GeneID" id="18242944"/>
<accession>F4NZT5</accession>
<name>F4NZT5_BATDJ</name>
<dbReference type="RefSeq" id="XP_006678136.1">
    <property type="nucleotide sequence ID" value="XM_006678073.1"/>
</dbReference>
<dbReference type="HOGENOM" id="CLU_474843_0_0_1"/>
<keyword evidence="2" id="KW-0507">mRNA processing</keyword>
<dbReference type="OrthoDB" id="5411533at2759"/>
<feature type="region of interest" description="Disordered" evidence="7">
    <location>
        <begin position="1"/>
        <end position="122"/>
    </location>
</feature>
<dbReference type="Pfam" id="PF00076">
    <property type="entry name" value="RRM_1"/>
    <property type="match status" value="3"/>
</dbReference>
<sequence>MDSPDISHMDERSDSKTRSHKKTHLSPLINEPDQDQSNHAIHTAEEGESPHRNTKKHNGHGSHDRELDDSDQGLDGREETSTPSKRKRNHQDQSTHECSRSSPEPNGVVETGNMSPNKQEHKCSTLKLIPKEQLSQEQIDRIVNARTFADQYTAQLFGISVVRPVTSHPTSIPTFGVDPKILSGVSRIYIGSIPFDMLEENVRVAFLPFGCIKSISMTLDPATNRHKGFCFLEYDVPDSAHYAIERMNGLDMGGRALRVGRPSNFSNFDVSTLPQPMPLNTRLFISNVSEIVSEDDITALFETFGKILSCSLIVPQCFDSSTQDIWMLVHKTDISSHFHLLLYLYIQYESSDSLAIAITTMNNFELGGKQLVVGKGIFGTDMPVGMKSLPGLGGSGAASPATNAFGMSDTATGANGTGLISAEMLAQLRYTMSTSGGAGTNIRGLHGDDLALLEEPQSITASQRYMIMQKLQRPDEDGAAAPSTVLLLCNMITFGEIDEFLQDEIKQECEKYGLVNRVVLWQDKNRTYTSDDLVMVYVEFGSVDVAIKARLALDGRFFGGRKIQATYTQIPQDA</sequence>
<dbReference type="PROSITE" id="PS50102">
    <property type="entry name" value="RRM"/>
    <property type="match status" value="3"/>
</dbReference>
<keyword evidence="4" id="KW-0508">mRNA splicing</keyword>
<feature type="domain" description="RRM" evidence="8">
    <location>
        <begin position="484"/>
        <end position="570"/>
    </location>
</feature>
<dbReference type="Proteomes" id="UP000007241">
    <property type="component" value="Unassembled WGS sequence"/>
</dbReference>
<feature type="compositionally biased region" description="Basic and acidic residues" evidence="7">
    <location>
        <begin position="42"/>
        <end position="51"/>
    </location>
</feature>
<dbReference type="InterPro" id="IPR003954">
    <property type="entry name" value="RRM_euk-type"/>
</dbReference>
<evidence type="ECO:0000313" key="10">
    <source>
        <dbReference type="Proteomes" id="UP000007241"/>
    </source>
</evidence>
<feature type="compositionally biased region" description="Basic and acidic residues" evidence="7">
    <location>
        <begin position="1"/>
        <end position="17"/>
    </location>
</feature>
<evidence type="ECO:0000256" key="3">
    <source>
        <dbReference type="ARBA" id="ARBA00022884"/>
    </source>
</evidence>
<dbReference type="SMART" id="SM00361">
    <property type="entry name" value="RRM_1"/>
    <property type="match status" value="1"/>
</dbReference>
<dbReference type="STRING" id="684364.F4NZT5"/>
<dbReference type="CDD" id="cd12374">
    <property type="entry name" value="RRM_UHM_SPF45_PUF60"/>
    <property type="match status" value="1"/>
</dbReference>
<dbReference type="PANTHER" id="PTHR47330">
    <property type="entry name" value="POLY(U)-BINDING-SPLICING FACTOR PUF60-B-RELATED"/>
    <property type="match status" value="1"/>
</dbReference>
<reference evidence="9 10" key="1">
    <citation type="submission" date="2009-12" db="EMBL/GenBank/DDBJ databases">
        <title>The draft genome of Batrachochytrium dendrobatidis.</title>
        <authorList>
            <consortium name="US DOE Joint Genome Institute (JGI-PGF)"/>
            <person name="Kuo A."/>
            <person name="Salamov A."/>
            <person name="Schmutz J."/>
            <person name="Lucas S."/>
            <person name="Pitluck S."/>
            <person name="Rosenblum E."/>
            <person name="Stajich J."/>
            <person name="Eisen M."/>
            <person name="Grigoriev I.V."/>
        </authorList>
    </citation>
    <scope>NUCLEOTIDE SEQUENCE [LARGE SCALE GENOMIC DNA]</scope>
    <source>
        <strain evidence="10">JAM81 / FGSC 10211</strain>
    </source>
</reference>
<evidence type="ECO:0000256" key="2">
    <source>
        <dbReference type="ARBA" id="ARBA00022664"/>
    </source>
</evidence>
<evidence type="ECO:0000256" key="6">
    <source>
        <dbReference type="PROSITE-ProRule" id="PRU00176"/>
    </source>
</evidence>
<dbReference type="GO" id="GO:0003723">
    <property type="term" value="F:RNA binding"/>
    <property type="evidence" value="ECO:0007669"/>
    <property type="project" value="UniProtKB-UniRule"/>
</dbReference>
<dbReference type="SUPFAM" id="SSF54928">
    <property type="entry name" value="RNA-binding domain, RBD"/>
    <property type="match status" value="2"/>
</dbReference>
<evidence type="ECO:0000256" key="7">
    <source>
        <dbReference type="SAM" id="MobiDB-lite"/>
    </source>
</evidence>
<dbReference type="GO" id="GO:0000380">
    <property type="term" value="P:alternative mRNA splicing, via spliceosome"/>
    <property type="evidence" value="ECO:0000318"/>
    <property type="project" value="GO_Central"/>
</dbReference>
<dbReference type="GO" id="GO:0000381">
    <property type="term" value="P:regulation of alternative mRNA splicing, via spliceosome"/>
    <property type="evidence" value="ECO:0000318"/>
    <property type="project" value="GO_Central"/>
</dbReference>
<dbReference type="SMART" id="SM00360">
    <property type="entry name" value="RRM"/>
    <property type="match status" value="3"/>
</dbReference>
<dbReference type="GO" id="GO:0005634">
    <property type="term" value="C:nucleus"/>
    <property type="evidence" value="ECO:0007669"/>
    <property type="project" value="UniProtKB-SubCell"/>
</dbReference>
<keyword evidence="3 6" id="KW-0694">RNA-binding</keyword>
<evidence type="ECO:0000259" key="8">
    <source>
        <dbReference type="PROSITE" id="PS50102"/>
    </source>
</evidence>
<proteinExistence type="predicted"/>
<evidence type="ECO:0000256" key="5">
    <source>
        <dbReference type="ARBA" id="ARBA00023242"/>
    </source>
</evidence>
<dbReference type="PANTHER" id="PTHR47330:SF1">
    <property type="entry name" value="POLY(U)-BINDING-SPLICING FACTOR PUF60"/>
    <property type="match status" value="1"/>
</dbReference>
<evidence type="ECO:0000256" key="4">
    <source>
        <dbReference type="ARBA" id="ARBA00023187"/>
    </source>
</evidence>
<dbReference type="AlphaFoldDB" id="F4NZT5"/>
<dbReference type="InterPro" id="IPR012677">
    <property type="entry name" value="Nucleotide-bd_a/b_plait_sf"/>
</dbReference>